<dbReference type="RefSeq" id="WP_173578173.1">
    <property type="nucleotide sequence ID" value="NZ_WOSW01000035.1"/>
</dbReference>
<evidence type="ECO:0000256" key="12">
    <source>
        <dbReference type="HAMAP-Rule" id="MF_01394"/>
    </source>
</evidence>
<comment type="subunit">
    <text evidence="12">NDH-1 is composed of 14 different subunits. Subunits NuoA, H, J, K, L, M, N constitute the membrane sector of the complex.</text>
</comment>
<evidence type="ECO:0000256" key="10">
    <source>
        <dbReference type="ARBA" id="ARBA00023075"/>
    </source>
</evidence>
<dbReference type="PANTHER" id="PTHR11058:SF21">
    <property type="entry name" value="NADH-QUINONE OXIDOREDUCTASE SUBUNIT A"/>
    <property type="match status" value="1"/>
</dbReference>
<dbReference type="Pfam" id="PF00507">
    <property type="entry name" value="Oxidored_q4"/>
    <property type="match status" value="1"/>
</dbReference>
<dbReference type="InterPro" id="IPR023043">
    <property type="entry name" value="NAD(P)H_OxRDtase_bac/plastid"/>
</dbReference>
<evidence type="ECO:0000256" key="2">
    <source>
        <dbReference type="ARBA" id="ARBA00008472"/>
    </source>
</evidence>
<evidence type="ECO:0000313" key="14">
    <source>
        <dbReference type="EMBL" id="NHO33683.1"/>
    </source>
</evidence>
<evidence type="ECO:0000256" key="11">
    <source>
        <dbReference type="ARBA" id="ARBA00023136"/>
    </source>
</evidence>
<keyword evidence="7 12" id="KW-1278">Translocase</keyword>
<sequence>MMDFSDIRSLFVYAAVVAVLLACMMGLSAVTGTRRNGAAMGRSMSMPFESGIIPTGSGHLRLPVQYYLVAMFFVIFDVEAAFLFSWATVVTDTGWVGYGAALVFIVFLAVSLAYLWRAGALDWGPRPRVIPATDSGKGHVL</sequence>
<dbReference type="InterPro" id="IPR000440">
    <property type="entry name" value="NADH_UbQ/plastoQ_OxRdtase_su3"/>
</dbReference>
<gene>
    <name evidence="12" type="primary">nuoA</name>
    <name evidence="14" type="ORF">GOB84_14200</name>
</gene>
<evidence type="ECO:0000256" key="1">
    <source>
        <dbReference type="ARBA" id="ARBA00004141"/>
    </source>
</evidence>
<comment type="similarity">
    <text evidence="2 12 13">Belongs to the complex I subunit 3 family.</text>
</comment>
<feature type="transmembrane region" description="Helical" evidence="12">
    <location>
        <begin position="12"/>
        <end position="32"/>
    </location>
</feature>
<evidence type="ECO:0000313" key="15">
    <source>
        <dbReference type="Proteomes" id="UP000615326"/>
    </source>
</evidence>
<comment type="caution">
    <text evidence="14">The sequence shown here is derived from an EMBL/GenBank/DDBJ whole genome shotgun (WGS) entry which is preliminary data.</text>
</comment>
<dbReference type="Proteomes" id="UP000615326">
    <property type="component" value="Unassembled WGS sequence"/>
</dbReference>
<evidence type="ECO:0000256" key="4">
    <source>
        <dbReference type="ARBA" id="ARBA00022475"/>
    </source>
</evidence>
<keyword evidence="10 12" id="KW-0830">Ubiquinone</keyword>
<feature type="transmembrane region" description="Helical" evidence="12">
    <location>
        <begin position="66"/>
        <end position="89"/>
    </location>
</feature>
<dbReference type="EC" id="7.1.1.-" evidence="12"/>
<evidence type="ECO:0000256" key="6">
    <source>
        <dbReference type="ARBA" id="ARBA00022719"/>
    </source>
</evidence>
<keyword evidence="11 12" id="KW-0472">Membrane</keyword>
<dbReference type="Gene3D" id="1.20.58.1610">
    <property type="entry name" value="NADH:ubiquinone/plastoquinone oxidoreductase, chain 3"/>
    <property type="match status" value="1"/>
</dbReference>
<dbReference type="EMBL" id="WOSW01000035">
    <property type="protein sequence ID" value="NHO33683.1"/>
    <property type="molecule type" value="Genomic_DNA"/>
</dbReference>
<reference evidence="14 15" key="1">
    <citation type="journal article" date="2020" name="Int. J. Syst. Evol. Microbiol.">
        <title>Novel acetic acid bacteria from cider fermentations: Acetobacter conturbans sp. nov. and Acetobacter fallax sp. nov.</title>
        <authorList>
            <person name="Sombolestani A.S."/>
            <person name="Cleenwerck I."/>
            <person name="Cnockaert M."/>
            <person name="Borremans W."/>
            <person name="Wieme A.D."/>
            <person name="De Vuyst L."/>
            <person name="Vandamme P."/>
        </authorList>
    </citation>
    <scope>NUCLEOTIDE SEQUENCE [LARGE SCALE GENOMIC DNA]</scope>
    <source>
        <strain evidence="14 15">LMG 1637</strain>
    </source>
</reference>
<comment type="catalytic activity">
    <reaction evidence="12 13">
        <text>a quinone + NADH + 5 H(+)(in) = a quinol + NAD(+) + 4 H(+)(out)</text>
        <dbReference type="Rhea" id="RHEA:57888"/>
        <dbReference type="ChEBI" id="CHEBI:15378"/>
        <dbReference type="ChEBI" id="CHEBI:24646"/>
        <dbReference type="ChEBI" id="CHEBI:57540"/>
        <dbReference type="ChEBI" id="CHEBI:57945"/>
        <dbReference type="ChEBI" id="CHEBI:132124"/>
    </reaction>
</comment>
<keyword evidence="5 12" id="KW-0812">Transmembrane</keyword>
<dbReference type="InterPro" id="IPR038430">
    <property type="entry name" value="NDAH_ubi_oxred_su3_sf"/>
</dbReference>
<keyword evidence="15" id="KW-1185">Reference proteome</keyword>
<keyword evidence="6 12" id="KW-0874">Quinone</keyword>
<evidence type="ECO:0000256" key="13">
    <source>
        <dbReference type="RuleBase" id="RU003639"/>
    </source>
</evidence>
<dbReference type="PANTHER" id="PTHR11058">
    <property type="entry name" value="NADH-UBIQUINONE OXIDOREDUCTASE CHAIN 3"/>
    <property type="match status" value="1"/>
</dbReference>
<feature type="transmembrane region" description="Helical" evidence="12">
    <location>
        <begin position="95"/>
        <end position="116"/>
    </location>
</feature>
<keyword evidence="9 12" id="KW-0520">NAD</keyword>
<organism evidence="14 15">
    <name type="scientific">Acetobacter fallax</name>
    <dbReference type="NCBI Taxonomy" id="1737473"/>
    <lineage>
        <taxon>Bacteria</taxon>
        <taxon>Pseudomonadati</taxon>
        <taxon>Pseudomonadota</taxon>
        <taxon>Alphaproteobacteria</taxon>
        <taxon>Acetobacterales</taxon>
        <taxon>Acetobacteraceae</taxon>
        <taxon>Acetobacter</taxon>
    </lineage>
</organism>
<proteinExistence type="inferred from homology"/>
<evidence type="ECO:0000256" key="9">
    <source>
        <dbReference type="ARBA" id="ARBA00023027"/>
    </source>
</evidence>
<dbReference type="HAMAP" id="MF_01394">
    <property type="entry name" value="NDH1_NuoA"/>
    <property type="match status" value="1"/>
</dbReference>
<comment type="subcellular location">
    <subcellularLocation>
        <location evidence="12 13">Cell membrane</location>
        <topology evidence="12 13">Multi-pass membrane protein</topology>
    </subcellularLocation>
    <subcellularLocation>
        <location evidence="1">Membrane</location>
        <topology evidence="1">Multi-pass membrane protein</topology>
    </subcellularLocation>
</comment>
<comment type="function">
    <text evidence="12">NDH-1 shuttles electrons from NADH, via FMN and iron-sulfur (Fe-S) centers, to quinones in the respiratory chain. The immediate electron acceptor for the enzyme in this species is believed to be ubiquinone. Couples the redox reaction to proton translocation (for every two electrons transferred, four hydrogen ions are translocated across the cytoplasmic membrane), and thus conserves the redox energy in a proton gradient.</text>
</comment>
<keyword evidence="4 12" id="KW-1003">Cell membrane</keyword>
<protein>
    <recommendedName>
        <fullName evidence="12">NADH-quinone oxidoreductase subunit A</fullName>
        <ecNumber evidence="12">7.1.1.-</ecNumber>
    </recommendedName>
    <alternativeName>
        <fullName evidence="12">NADH dehydrogenase I subunit A</fullName>
    </alternativeName>
    <alternativeName>
        <fullName evidence="12">NDH-1 subunit A</fullName>
    </alternativeName>
    <alternativeName>
        <fullName evidence="12">NUO1</fullName>
    </alternativeName>
</protein>
<evidence type="ECO:0000256" key="3">
    <source>
        <dbReference type="ARBA" id="ARBA00022448"/>
    </source>
</evidence>
<name>A0ABX0KD00_9PROT</name>
<keyword evidence="3 12" id="KW-0813">Transport</keyword>
<evidence type="ECO:0000256" key="5">
    <source>
        <dbReference type="ARBA" id="ARBA00022692"/>
    </source>
</evidence>
<keyword evidence="8 12" id="KW-1133">Transmembrane helix</keyword>
<accession>A0ABX0KD00</accession>
<evidence type="ECO:0000256" key="7">
    <source>
        <dbReference type="ARBA" id="ARBA00022967"/>
    </source>
</evidence>
<evidence type="ECO:0000256" key="8">
    <source>
        <dbReference type="ARBA" id="ARBA00022989"/>
    </source>
</evidence>